<evidence type="ECO:0000256" key="13">
    <source>
        <dbReference type="ARBA" id="ARBA00044479"/>
    </source>
</evidence>
<feature type="binding site" evidence="18">
    <location>
        <position position="402"/>
    </location>
    <ligand>
        <name>Mg(2+)</name>
        <dbReference type="ChEBI" id="CHEBI:18420"/>
        <label>1</label>
        <note>catalytic</note>
    </ligand>
</feature>
<feature type="binding site" evidence="18">
    <location>
        <position position="576"/>
    </location>
    <ligand>
        <name>Mg(2+)</name>
        <dbReference type="ChEBI" id="CHEBI:18420"/>
        <label>1</label>
        <note>catalytic</note>
    </ligand>
</feature>
<organism evidence="20 21">
    <name type="scientific">Adineta ricciae</name>
    <name type="common">Rotifer</name>
    <dbReference type="NCBI Taxonomy" id="249248"/>
    <lineage>
        <taxon>Eukaryota</taxon>
        <taxon>Metazoa</taxon>
        <taxon>Spiralia</taxon>
        <taxon>Gnathifera</taxon>
        <taxon>Rotifera</taxon>
        <taxon>Eurotatoria</taxon>
        <taxon>Bdelloidea</taxon>
        <taxon>Adinetida</taxon>
        <taxon>Adinetidae</taxon>
        <taxon>Adineta</taxon>
    </lineage>
</organism>
<evidence type="ECO:0000256" key="1">
    <source>
        <dbReference type="ARBA" id="ARBA00001946"/>
    </source>
</evidence>
<feature type="compositionally biased region" description="Acidic residues" evidence="19">
    <location>
        <begin position="287"/>
        <end position="303"/>
    </location>
</feature>
<dbReference type="EMBL" id="CAJNOR010007558">
    <property type="protein sequence ID" value="CAF1619362.1"/>
    <property type="molecule type" value="Genomic_DNA"/>
</dbReference>
<dbReference type="PROSITE" id="PS00630">
    <property type="entry name" value="IMP_2"/>
    <property type="match status" value="1"/>
</dbReference>
<dbReference type="EC" id="3.1.3.7" evidence="3"/>
<keyword evidence="5 18" id="KW-0479">Metal-binding</keyword>
<evidence type="ECO:0000256" key="3">
    <source>
        <dbReference type="ARBA" id="ARBA00012633"/>
    </source>
</evidence>
<keyword evidence="6" id="KW-0378">Hydrolase</keyword>
<comment type="catalytic activity">
    <reaction evidence="13">
        <text>adenosine 3',5'-bisphosphate + H2O = AMP + phosphate</text>
        <dbReference type="Rhea" id="RHEA:10040"/>
        <dbReference type="ChEBI" id="CHEBI:15377"/>
        <dbReference type="ChEBI" id="CHEBI:43474"/>
        <dbReference type="ChEBI" id="CHEBI:58343"/>
        <dbReference type="ChEBI" id="CHEBI:456215"/>
        <dbReference type="EC" id="3.1.3.7"/>
    </reaction>
    <physiologicalReaction direction="left-to-right" evidence="13">
        <dbReference type="Rhea" id="RHEA:10041"/>
    </physiologicalReaction>
</comment>
<evidence type="ECO:0000256" key="12">
    <source>
        <dbReference type="ARBA" id="ARBA00044478"/>
    </source>
</evidence>
<evidence type="ECO:0000256" key="14">
    <source>
        <dbReference type="ARBA" id="ARBA00044484"/>
    </source>
</evidence>
<dbReference type="PANTHER" id="PTHR43028">
    <property type="entry name" value="3'(2'),5'-BISPHOSPHATE NUCLEOTIDASE 1"/>
    <property type="match status" value="1"/>
</dbReference>
<dbReference type="GO" id="GO:0008441">
    <property type="term" value="F:3'(2'),5'-bisphosphate nucleotidase activity"/>
    <property type="evidence" value="ECO:0007669"/>
    <property type="project" value="UniProtKB-EC"/>
</dbReference>
<dbReference type="Pfam" id="PF00459">
    <property type="entry name" value="Inositol_P"/>
    <property type="match status" value="1"/>
</dbReference>
<evidence type="ECO:0000256" key="4">
    <source>
        <dbReference type="ARBA" id="ARBA00022671"/>
    </source>
</evidence>
<evidence type="ECO:0000313" key="21">
    <source>
        <dbReference type="Proteomes" id="UP000663828"/>
    </source>
</evidence>
<evidence type="ECO:0000256" key="16">
    <source>
        <dbReference type="ARBA" id="ARBA00044544"/>
    </source>
</evidence>
<gene>
    <name evidence="20" type="ORF">XAT740_LOCUS50019</name>
</gene>
<dbReference type="PROSITE" id="PS00629">
    <property type="entry name" value="IMP_1"/>
    <property type="match status" value="1"/>
</dbReference>
<keyword evidence="21" id="KW-1185">Reference proteome</keyword>
<feature type="compositionally biased region" description="Acidic residues" evidence="19">
    <location>
        <begin position="239"/>
        <end position="249"/>
    </location>
</feature>
<dbReference type="AlphaFoldDB" id="A0A816CBU0"/>
<evidence type="ECO:0000313" key="20">
    <source>
        <dbReference type="EMBL" id="CAF1619362.1"/>
    </source>
</evidence>
<evidence type="ECO:0000256" key="9">
    <source>
        <dbReference type="ARBA" id="ARBA00041815"/>
    </source>
</evidence>
<comment type="catalytic activity">
    <reaction evidence="12">
        <text>1D-myo-inositol 1,4-bisphosphate + H2O = 1D-myo-inositol 4-phosphate + phosphate</text>
        <dbReference type="Rhea" id="RHEA:15553"/>
        <dbReference type="ChEBI" id="CHEBI:15377"/>
        <dbReference type="ChEBI" id="CHEBI:43474"/>
        <dbReference type="ChEBI" id="CHEBI:58282"/>
        <dbReference type="ChEBI" id="CHEBI:58469"/>
        <dbReference type="EC" id="3.1.3.57"/>
    </reaction>
    <physiologicalReaction direction="left-to-right" evidence="12">
        <dbReference type="Rhea" id="RHEA:15554"/>
    </physiologicalReaction>
</comment>
<dbReference type="InterPro" id="IPR020550">
    <property type="entry name" value="Inositol_monophosphatase_CS"/>
</dbReference>
<evidence type="ECO:0000256" key="19">
    <source>
        <dbReference type="SAM" id="MobiDB-lite"/>
    </source>
</evidence>
<comment type="catalytic activity">
    <reaction evidence="11">
        <text>adenosine 2',5'-bisphosphate + H2O = AMP + phosphate</text>
        <dbReference type="Rhea" id="RHEA:77643"/>
        <dbReference type="ChEBI" id="CHEBI:15377"/>
        <dbReference type="ChEBI" id="CHEBI:43474"/>
        <dbReference type="ChEBI" id="CHEBI:194156"/>
        <dbReference type="ChEBI" id="CHEBI:456215"/>
        <dbReference type="EC" id="3.1.3.7"/>
    </reaction>
    <physiologicalReaction direction="left-to-right" evidence="11">
        <dbReference type="Rhea" id="RHEA:77644"/>
    </physiologicalReaction>
</comment>
<dbReference type="InterPro" id="IPR020583">
    <property type="entry name" value="Inositol_monoP_metal-BS"/>
</dbReference>
<comment type="caution">
    <text evidence="20">The sequence shown here is derived from an EMBL/GenBank/DDBJ whole genome shotgun (WGS) entry which is preliminary data.</text>
</comment>
<evidence type="ECO:0000256" key="6">
    <source>
        <dbReference type="ARBA" id="ARBA00022801"/>
    </source>
</evidence>
<dbReference type="InterPro" id="IPR050725">
    <property type="entry name" value="CysQ/Inositol_MonoPase"/>
</dbReference>
<evidence type="ECO:0000256" key="5">
    <source>
        <dbReference type="ARBA" id="ARBA00022723"/>
    </source>
</evidence>
<dbReference type="GO" id="GO:0046872">
    <property type="term" value="F:metal ion binding"/>
    <property type="evidence" value="ECO:0007669"/>
    <property type="project" value="UniProtKB-KW"/>
</dbReference>
<dbReference type="SUPFAM" id="SSF56655">
    <property type="entry name" value="Carbohydrate phosphatase"/>
    <property type="match status" value="1"/>
</dbReference>
<keyword evidence="4" id="KW-0452">Lithium</keyword>
<accession>A0A816CBU0</accession>
<dbReference type="GO" id="GO:0005737">
    <property type="term" value="C:cytoplasm"/>
    <property type="evidence" value="ECO:0007669"/>
    <property type="project" value="UniProtKB-ARBA"/>
</dbReference>
<reference evidence="20" key="1">
    <citation type="submission" date="2021-02" db="EMBL/GenBank/DDBJ databases">
        <authorList>
            <person name="Nowell W R."/>
        </authorList>
    </citation>
    <scope>NUCLEOTIDE SEQUENCE</scope>
</reference>
<comment type="catalytic activity">
    <reaction evidence="14">
        <text>3'-phosphoadenylyl sulfate + H2O = adenosine 5'-phosphosulfate + phosphate</text>
        <dbReference type="Rhea" id="RHEA:77639"/>
        <dbReference type="ChEBI" id="CHEBI:15377"/>
        <dbReference type="ChEBI" id="CHEBI:43474"/>
        <dbReference type="ChEBI" id="CHEBI:58243"/>
        <dbReference type="ChEBI" id="CHEBI:58339"/>
        <dbReference type="EC" id="3.1.3.7"/>
    </reaction>
    <physiologicalReaction direction="left-to-right" evidence="14">
        <dbReference type="Rhea" id="RHEA:77640"/>
    </physiologicalReaction>
</comment>
<dbReference type="InterPro" id="IPR000760">
    <property type="entry name" value="Inositol_monophosphatase-like"/>
</dbReference>
<feature type="binding site" evidence="18">
    <location>
        <position position="451"/>
    </location>
    <ligand>
        <name>Mg(2+)</name>
        <dbReference type="ChEBI" id="CHEBI:18420"/>
        <label>1</label>
        <note>catalytic</note>
    </ligand>
</feature>
<evidence type="ECO:0000256" key="2">
    <source>
        <dbReference type="ARBA" id="ARBA00009759"/>
    </source>
</evidence>
<keyword evidence="7 18" id="KW-0460">Magnesium</keyword>
<dbReference type="Gene3D" id="3.30.540.10">
    <property type="entry name" value="Fructose-1,6-Bisphosphatase, subunit A, domain 1"/>
    <property type="match status" value="1"/>
</dbReference>
<dbReference type="GO" id="GO:0046854">
    <property type="term" value="P:phosphatidylinositol phosphate biosynthetic process"/>
    <property type="evidence" value="ECO:0007669"/>
    <property type="project" value="InterPro"/>
</dbReference>
<evidence type="ECO:0000256" key="17">
    <source>
        <dbReference type="ARBA" id="ARBA00044554"/>
    </source>
</evidence>
<sequence length="634" mass="70993">MAAYYTYNFLPPISSDLDSLIHDFEQESDYDYQTFASVWQKHKLEFLFKAADIQPNSFRFFLDDSMTVAASYLGQPWRLPIQLGALYCLFTIYTYQIEEPKIKIRLPIDTLNSFLDQMESSPAIPADAKTILCKLIHEHAFVISATRHEMGPRFFTKMNYMKSGKYMRSDVLLSSRLNIDEKLITMCEEAHNLYTKAKDNLIEASGGTDNLPQELTSIRSNFIEQLKKEFDLERFDDQFDQEEQPDTEPEPIPKRGPSIGETRSRIRAKAEMIAKPKASASVKEEHTFDDDDYNNDDDDDADEYSLDMIADNDNNNKRSNKNILINMTASHTVPVLMRVLSASLTLAKRAGQIIRDVQFSGTGLDIVEKGHNDPQTKADRASQQLIISSLVKHFPQLTIRGEENIPLEKSAATSDIDDLIGSNLDEVLKAPCPTEFQKLEEKDLVIWVDPLDGTREFTEGRLEGVTVLIGVATQGNAIGGIIHQPFYEDGDQSGRSVWGLVHSGVYGKCDINKTPLPGRIVAGSLSHRSKTVIDAVNACQPTEVLQAGGCGYKVLLVLERRVHAYVHASRGCSLWDTCAPDAILQAAGGRLTDVFGNGISYFPTDQTSVKTGVLATMADHDWYAQQIREKINKL</sequence>
<evidence type="ECO:0000256" key="8">
    <source>
        <dbReference type="ARBA" id="ARBA00040342"/>
    </source>
</evidence>
<dbReference type="Pfam" id="PF09808">
    <property type="entry name" value="SNAPC1"/>
    <property type="match status" value="1"/>
</dbReference>
<dbReference type="Gene3D" id="3.40.190.80">
    <property type="match status" value="1"/>
</dbReference>
<evidence type="ECO:0000256" key="15">
    <source>
        <dbReference type="ARBA" id="ARBA00044519"/>
    </source>
</evidence>
<evidence type="ECO:0000256" key="7">
    <source>
        <dbReference type="ARBA" id="ARBA00022842"/>
    </source>
</evidence>
<feature type="compositionally biased region" description="Basic and acidic residues" evidence="19">
    <location>
        <begin position="262"/>
        <end position="274"/>
    </location>
</feature>
<proteinExistence type="inferred from homology"/>
<dbReference type="Proteomes" id="UP000663828">
    <property type="component" value="Unassembled WGS sequence"/>
</dbReference>
<comment type="similarity">
    <text evidence="2">Belongs to the inositol monophosphatase superfamily.</text>
</comment>
<feature type="region of interest" description="Disordered" evidence="19">
    <location>
        <begin position="239"/>
        <end position="303"/>
    </location>
</feature>
<evidence type="ECO:0000256" key="18">
    <source>
        <dbReference type="PIRSR" id="PIRSR600760-2"/>
    </source>
</evidence>
<evidence type="ECO:0000256" key="10">
    <source>
        <dbReference type="ARBA" id="ARBA00044465"/>
    </source>
</evidence>
<comment type="catalytic activity">
    <reaction evidence="10">
        <text>1D-myo-inositol 1,3,4-trisphosphate + H2O = 1D-myo-inositol 3,4-bisphosphate + phosphate</text>
        <dbReference type="Rhea" id="RHEA:70319"/>
        <dbReference type="ChEBI" id="CHEBI:15377"/>
        <dbReference type="ChEBI" id="CHEBI:43474"/>
        <dbReference type="ChEBI" id="CHEBI:58414"/>
        <dbReference type="ChEBI" id="CHEBI:83241"/>
    </reaction>
    <physiologicalReaction direction="left-to-right" evidence="10">
        <dbReference type="Rhea" id="RHEA:70320"/>
    </physiologicalReaction>
</comment>
<name>A0A816CBU0_ADIRI</name>
<protein>
    <recommendedName>
        <fullName evidence="8">3'(2'),5'-bisphosphate nucleotidase 1</fullName>
        <ecNumber evidence="15">3.1.3.57</ecNumber>
        <ecNumber evidence="3">3.1.3.7</ecNumber>
    </recommendedName>
    <alternativeName>
        <fullName evidence="16">3'-phosphoadenosine 5'-phosphate phosphatase</fullName>
    </alternativeName>
    <alternativeName>
        <fullName evidence="9">Bisphosphate 3'-nucleotidase 1</fullName>
    </alternativeName>
    <alternativeName>
        <fullName evidence="17">Inositol-polyphosphate 1-phosphatase</fullName>
    </alternativeName>
</protein>
<feature type="binding site" evidence="18">
    <location>
        <position position="449"/>
    </location>
    <ligand>
        <name>Mg(2+)</name>
        <dbReference type="ChEBI" id="CHEBI:18420"/>
        <label>1</label>
        <note>catalytic</note>
    </ligand>
</feature>
<feature type="binding site" evidence="18">
    <location>
        <position position="452"/>
    </location>
    <ligand>
        <name>Mg(2+)</name>
        <dbReference type="ChEBI" id="CHEBI:18420"/>
        <label>1</label>
        <note>catalytic</note>
    </ligand>
</feature>
<dbReference type="EC" id="3.1.3.57" evidence="15"/>
<dbReference type="PANTHER" id="PTHR43028:SF5">
    <property type="entry name" value="3'(2'),5'-BISPHOSPHATE NUCLEOTIDASE 1"/>
    <property type="match status" value="1"/>
</dbReference>
<comment type="cofactor">
    <cofactor evidence="1 18">
        <name>Mg(2+)</name>
        <dbReference type="ChEBI" id="CHEBI:18420"/>
    </cofactor>
</comment>
<evidence type="ECO:0000256" key="11">
    <source>
        <dbReference type="ARBA" id="ARBA00044466"/>
    </source>
</evidence>
<dbReference type="FunFam" id="3.40.190.80:FF:000006">
    <property type="entry name" value="Bisphosphate nucleotidase 1"/>
    <property type="match status" value="1"/>
</dbReference>
<dbReference type="InterPro" id="IPR019188">
    <property type="entry name" value="SNAPC1"/>
</dbReference>
<dbReference type="FunFam" id="3.30.540.10:FF:000012">
    <property type="entry name" value="Blast:Putative inositol monophosphatase 3"/>
    <property type="match status" value="1"/>
</dbReference>
<dbReference type="GO" id="GO:0004441">
    <property type="term" value="F:inositol-1,4-bisphosphate 1-phosphatase activity"/>
    <property type="evidence" value="ECO:0007669"/>
    <property type="project" value="UniProtKB-EC"/>
</dbReference>